<feature type="compositionally biased region" description="Basic residues" evidence="1">
    <location>
        <begin position="61"/>
        <end position="70"/>
    </location>
</feature>
<proteinExistence type="predicted"/>
<dbReference type="Proteomes" id="UP001295469">
    <property type="component" value="Chromosome A01"/>
</dbReference>
<reference evidence="3" key="1">
    <citation type="submission" date="2021-01" db="EMBL/GenBank/DDBJ databases">
        <authorList>
            <consortium name="Genoscope - CEA"/>
            <person name="William W."/>
        </authorList>
    </citation>
    <scope>NUCLEOTIDE SEQUENCE</scope>
</reference>
<gene>
    <name evidence="3" type="ORF">DARMORV10_A01P24840.1</name>
</gene>
<evidence type="ECO:0000256" key="1">
    <source>
        <dbReference type="SAM" id="MobiDB-lite"/>
    </source>
</evidence>
<evidence type="ECO:0000256" key="2">
    <source>
        <dbReference type="SAM" id="SignalP"/>
    </source>
</evidence>
<sequence>MMKLVVFISFLLLLPFCSSGLEDGHGVALTDQYSFGKIEEDDIEKLMDYPKPGPNVPGGPRFRRPPHPMKKPYPPLHSIYP</sequence>
<protein>
    <submittedName>
        <fullName evidence="3">(rape) hypothetical protein</fullName>
    </submittedName>
</protein>
<accession>A0A816XWH4</accession>
<feature type="region of interest" description="Disordered" evidence="1">
    <location>
        <begin position="48"/>
        <end position="81"/>
    </location>
</feature>
<organism evidence="3">
    <name type="scientific">Brassica napus</name>
    <name type="common">Rape</name>
    <dbReference type="NCBI Taxonomy" id="3708"/>
    <lineage>
        <taxon>Eukaryota</taxon>
        <taxon>Viridiplantae</taxon>
        <taxon>Streptophyta</taxon>
        <taxon>Embryophyta</taxon>
        <taxon>Tracheophyta</taxon>
        <taxon>Spermatophyta</taxon>
        <taxon>Magnoliopsida</taxon>
        <taxon>eudicotyledons</taxon>
        <taxon>Gunneridae</taxon>
        <taxon>Pentapetalae</taxon>
        <taxon>rosids</taxon>
        <taxon>malvids</taxon>
        <taxon>Brassicales</taxon>
        <taxon>Brassicaceae</taxon>
        <taxon>Brassiceae</taxon>
        <taxon>Brassica</taxon>
    </lineage>
</organism>
<feature type="chain" id="PRO_5032836266" evidence="2">
    <location>
        <begin position="20"/>
        <end position="81"/>
    </location>
</feature>
<feature type="signal peptide" evidence="2">
    <location>
        <begin position="1"/>
        <end position="19"/>
    </location>
</feature>
<dbReference type="AlphaFoldDB" id="A0A816XWH4"/>
<name>A0A816XWH4_BRANA</name>
<keyword evidence="2" id="KW-0732">Signal</keyword>
<evidence type="ECO:0000313" key="3">
    <source>
        <dbReference type="EMBL" id="CAF2151663.1"/>
    </source>
</evidence>
<dbReference type="EMBL" id="HG994355">
    <property type="protein sequence ID" value="CAF2151663.1"/>
    <property type="molecule type" value="Genomic_DNA"/>
</dbReference>